<accession>A0A0A7PN18</accession>
<evidence type="ECO:0000259" key="2">
    <source>
        <dbReference type="PROSITE" id="PS50164"/>
    </source>
</evidence>
<organism evidence="3 4">
    <name type="scientific">Sphingopyxis fribergensis</name>
    <dbReference type="NCBI Taxonomy" id="1515612"/>
    <lineage>
        <taxon>Bacteria</taxon>
        <taxon>Pseudomonadati</taxon>
        <taxon>Pseudomonadota</taxon>
        <taxon>Alphaproteobacteria</taxon>
        <taxon>Sphingomonadales</taxon>
        <taxon>Sphingomonadaceae</taxon>
        <taxon>Sphingopyxis</taxon>
    </lineage>
</organism>
<keyword evidence="3" id="KW-0255">Endonuclease</keyword>
<protein>
    <submittedName>
        <fullName evidence="3">Putative endonuclease</fullName>
    </submittedName>
</protein>
<dbReference type="RefSeq" id="WP_039574940.1">
    <property type="nucleotide sequence ID" value="NZ_CP009122.1"/>
</dbReference>
<dbReference type="STRING" id="1515612.SKP52_11980"/>
<evidence type="ECO:0000313" key="4">
    <source>
        <dbReference type="Proteomes" id="UP000030907"/>
    </source>
</evidence>
<dbReference type="InterPro" id="IPR035901">
    <property type="entry name" value="GIY-YIG_endonuc_sf"/>
</dbReference>
<keyword evidence="4" id="KW-1185">Reference proteome</keyword>
<dbReference type="AlphaFoldDB" id="A0A0A7PN18"/>
<keyword evidence="3" id="KW-0540">Nuclease</keyword>
<dbReference type="EMBL" id="CP009122">
    <property type="protein sequence ID" value="AJA09292.1"/>
    <property type="molecule type" value="Genomic_DNA"/>
</dbReference>
<gene>
    <name evidence="3" type="ORF">SKP52_11980</name>
</gene>
<name>A0A0A7PN18_9SPHN</name>
<dbReference type="PANTHER" id="PTHR34477">
    <property type="entry name" value="UPF0213 PROTEIN YHBQ"/>
    <property type="match status" value="1"/>
</dbReference>
<dbReference type="GO" id="GO:0004519">
    <property type="term" value="F:endonuclease activity"/>
    <property type="evidence" value="ECO:0007669"/>
    <property type="project" value="UniProtKB-KW"/>
</dbReference>
<reference evidence="3 4" key="1">
    <citation type="journal article" date="2015" name="Int. J. Syst. Evol. Microbiol.">
        <title>Description of Sphingopyxis fribergensis sp. nov. - a soil bacterium with the ability to degrade styrene and phenylacetic acid.</title>
        <authorList>
            <person name="Oelschlagel M."/>
            <person name="Ruckert C."/>
            <person name="Kalinowski J."/>
            <person name="Schmidt G."/>
            <person name="Schlomann M."/>
            <person name="Tischler D."/>
        </authorList>
    </citation>
    <scope>NUCLEOTIDE SEQUENCE [LARGE SCALE GENOMIC DNA]</scope>
    <source>
        <strain evidence="3 4">Kp5.2</strain>
    </source>
</reference>
<feature type="domain" description="GIY-YIG" evidence="2">
    <location>
        <begin position="5"/>
        <end position="81"/>
    </location>
</feature>
<dbReference type="InterPro" id="IPR050190">
    <property type="entry name" value="UPF0213_domain"/>
</dbReference>
<dbReference type="InterPro" id="IPR000305">
    <property type="entry name" value="GIY-YIG_endonuc"/>
</dbReference>
<dbReference type="KEGG" id="sphk:SKP52_11980"/>
<dbReference type="PANTHER" id="PTHR34477:SF5">
    <property type="entry name" value="BSL5627 PROTEIN"/>
    <property type="match status" value="1"/>
</dbReference>
<dbReference type="HOGENOM" id="CLU_135650_3_1_5"/>
<comment type="similarity">
    <text evidence="1">Belongs to the UPF0213 family.</text>
</comment>
<keyword evidence="3" id="KW-0378">Hydrolase</keyword>
<dbReference type="PROSITE" id="PS50164">
    <property type="entry name" value="GIY_YIG"/>
    <property type="match status" value="1"/>
</dbReference>
<evidence type="ECO:0000256" key="1">
    <source>
        <dbReference type="ARBA" id="ARBA00007435"/>
    </source>
</evidence>
<dbReference type="OrthoDB" id="287318at2"/>
<dbReference type="SUPFAM" id="SSF82771">
    <property type="entry name" value="GIY-YIG endonuclease"/>
    <property type="match status" value="1"/>
</dbReference>
<proteinExistence type="inferred from homology"/>
<evidence type="ECO:0000313" key="3">
    <source>
        <dbReference type="EMBL" id="AJA09292.1"/>
    </source>
</evidence>
<sequence>MHENFGPTVYLLASRRNGTLYLGVTSNLTQRIHQHREGLIPGFTREYGVKLLVWFEQHATMDTAIQREKRIKKWNRAWKLELIESANPDWRDLAEDFGFAPIG</sequence>
<dbReference type="CDD" id="cd10448">
    <property type="entry name" value="GIY-YIG_unchar_3"/>
    <property type="match status" value="1"/>
</dbReference>
<dbReference type="Proteomes" id="UP000030907">
    <property type="component" value="Chromosome"/>
</dbReference>
<dbReference type="Gene3D" id="3.40.1440.10">
    <property type="entry name" value="GIY-YIG endonuclease"/>
    <property type="match status" value="1"/>
</dbReference>
<dbReference type="Pfam" id="PF01541">
    <property type="entry name" value="GIY-YIG"/>
    <property type="match status" value="1"/>
</dbReference>